<keyword evidence="3" id="KW-1185">Reference proteome</keyword>
<dbReference type="VEuPathDB" id="FungiDB:BD410DRAFT_49784"/>
<accession>A0A4R5XFS8</accession>
<dbReference type="AlphaFoldDB" id="A0A4R5XFS8"/>
<proteinExistence type="predicted"/>
<keyword evidence="1" id="KW-0472">Membrane</keyword>
<dbReference type="Proteomes" id="UP000294933">
    <property type="component" value="Unassembled WGS sequence"/>
</dbReference>
<gene>
    <name evidence="2" type="ORF">BD410DRAFT_49784</name>
</gene>
<evidence type="ECO:0000313" key="2">
    <source>
        <dbReference type="EMBL" id="TDL30011.1"/>
    </source>
</evidence>
<reference evidence="2 3" key="1">
    <citation type="submission" date="2018-06" db="EMBL/GenBank/DDBJ databases">
        <title>A transcriptomic atlas of mushroom development highlights an independent origin of complex multicellularity.</title>
        <authorList>
            <consortium name="DOE Joint Genome Institute"/>
            <person name="Krizsan K."/>
            <person name="Almasi E."/>
            <person name="Merenyi Z."/>
            <person name="Sahu N."/>
            <person name="Viragh M."/>
            <person name="Koszo T."/>
            <person name="Mondo S."/>
            <person name="Kiss B."/>
            <person name="Balint B."/>
            <person name="Kues U."/>
            <person name="Barry K."/>
            <person name="Hegedus J.C."/>
            <person name="Henrissat B."/>
            <person name="Johnson J."/>
            <person name="Lipzen A."/>
            <person name="Ohm R."/>
            <person name="Nagy I."/>
            <person name="Pangilinan J."/>
            <person name="Yan J."/>
            <person name="Xiong Y."/>
            <person name="Grigoriev I.V."/>
            <person name="Hibbett D.S."/>
            <person name="Nagy L.G."/>
        </authorList>
    </citation>
    <scope>NUCLEOTIDE SEQUENCE [LARGE SCALE GENOMIC DNA]</scope>
    <source>
        <strain evidence="2 3">SZMC22713</strain>
    </source>
</reference>
<keyword evidence="1" id="KW-1133">Transmembrane helix</keyword>
<protein>
    <submittedName>
        <fullName evidence="2">Uncharacterized protein</fullName>
    </submittedName>
</protein>
<sequence length="177" mass="19148">MHQSLSQFLSPRSKVADILILHLPSKDPEHHDALRSFICRRYCTFLLGIFCAIGWVSAPILSLLLWCSSYFKPFILSSKEELAARQSSADLSAELAALLHAAEIAAAIKKKADDQATNGIGKREFAARQSTADLSADLAALLQAAEIAAAIEKKAEEDAKNGIRKRGLGSASLDELD</sequence>
<dbReference type="EMBL" id="ML170156">
    <property type="protein sequence ID" value="TDL30011.1"/>
    <property type="molecule type" value="Genomic_DNA"/>
</dbReference>
<organism evidence="2 3">
    <name type="scientific">Rickenella mellea</name>
    <dbReference type="NCBI Taxonomy" id="50990"/>
    <lineage>
        <taxon>Eukaryota</taxon>
        <taxon>Fungi</taxon>
        <taxon>Dikarya</taxon>
        <taxon>Basidiomycota</taxon>
        <taxon>Agaricomycotina</taxon>
        <taxon>Agaricomycetes</taxon>
        <taxon>Hymenochaetales</taxon>
        <taxon>Rickenellaceae</taxon>
        <taxon>Rickenella</taxon>
    </lineage>
</organism>
<evidence type="ECO:0000313" key="3">
    <source>
        <dbReference type="Proteomes" id="UP000294933"/>
    </source>
</evidence>
<evidence type="ECO:0000256" key="1">
    <source>
        <dbReference type="SAM" id="Phobius"/>
    </source>
</evidence>
<feature type="transmembrane region" description="Helical" evidence="1">
    <location>
        <begin position="45"/>
        <end position="66"/>
    </location>
</feature>
<name>A0A4R5XFS8_9AGAM</name>
<keyword evidence="1" id="KW-0812">Transmembrane</keyword>